<dbReference type="InterPro" id="IPR019734">
    <property type="entry name" value="TPR_rpt"/>
</dbReference>
<dbReference type="PRINTS" id="PR00364">
    <property type="entry name" value="DISEASERSIST"/>
</dbReference>
<dbReference type="InterPro" id="IPR058852">
    <property type="entry name" value="HTH_77"/>
</dbReference>
<keyword evidence="1" id="KW-0802">TPR repeat</keyword>
<dbReference type="Pfam" id="PF25872">
    <property type="entry name" value="HTH_77"/>
    <property type="match status" value="1"/>
</dbReference>
<feature type="domain" description="HTH cro/C1-type" evidence="2">
    <location>
        <begin position="13"/>
        <end position="68"/>
    </location>
</feature>
<dbReference type="EMBL" id="CP001823">
    <property type="protein sequence ID" value="ACZ37923.1"/>
    <property type="molecule type" value="Genomic_DNA"/>
</dbReference>
<dbReference type="CDD" id="cd00093">
    <property type="entry name" value="HTH_XRE"/>
    <property type="match status" value="1"/>
</dbReference>
<organism evidence="3 4">
    <name type="scientific">Sphaerobacter thermophilus (strain ATCC 49802 / DSM 20745 / KCCM 41009 / NCIMB 13125 / S 6022)</name>
    <dbReference type="NCBI Taxonomy" id="479434"/>
    <lineage>
        <taxon>Bacteria</taxon>
        <taxon>Pseudomonadati</taxon>
        <taxon>Thermomicrobiota</taxon>
        <taxon>Thermomicrobia</taxon>
        <taxon>Sphaerobacterales</taxon>
        <taxon>Sphaerobacterineae</taxon>
        <taxon>Sphaerobacteraceae</taxon>
        <taxon>Sphaerobacter</taxon>
    </lineage>
</organism>
<sequence length="810" mass="87710">MRTDDRPPFGDLLRHYREAASLTREELAERAGLSANGIAALERGERRYPYPHTVRALADALALSEEERHAFIAAVPHRRRATADPPAHDNLPAPVRPLVGRRREVAQIRQLLTTSRLVTLTGVGGTGKTRLALQVAAESKDAFPGGRIFVDLSPLDDPRIVPGTIERALDAQQAVGASPEERIARAIGDRNLLLIVDNFEHVIEASTIVSSLLATAPGLRVLATSRIPLRLYGEQEFRVPPLPLPSNPNRPEESEAVQLFLQAARAVRPDFTLTPANRETVAAICHRLDGLPLAIELAAARIRLFPPEALLARLSERHATLGTAPRDLPARQQTLRQAFDWSYALLTPEERALLAALGVFAGGFTPEAVQAVCLEDGAPTETLMGLEALHLSSLVERSDVPDGSLRFYLLETVRAYALARLRESGAMDEVRERHAHYFLGVAEAAAPALTGAGQTTWLTRLEHDNLRAALRWAIERGELEVGLRLSGALWRFWVARGLAREGRRWFDAVLAAGPPPFDTPEGVRAYCDALIGAATVSMRLGELDAAEGLLTQCLPLARSLGNPHLVAGTLTQLGHIAVRQGRLAAARQDYQESLERSRANADPWGVAMAHAGLGDVALAESDYAAARDAFEEACHLVRAEDDQLNLHIVLCQLGYAHLELGATEAARTCFAESLSLARAHRNRRGIALALVQHGRLADRLGDIDRALFAYQESLEIYHQNGSRPGIADCLEGMAVTLARGRDPEQAARLLGAAGALRAAVGRSPLQIDRAELTRAATRARAALGEATFKAVLAAGAAQPLEEIIDHPLGE</sequence>
<dbReference type="InterPro" id="IPR027417">
    <property type="entry name" value="P-loop_NTPase"/>
</dbReference>
<dbReference type="PANTHER" id="PTHR47691:SF3">
    <property type="entry name" value="HTH-TYPE TRANSCRIPTIONAL REGULATOR RV0890C-RELATED"/>
    <property type="match status" value="1"/>
</dbReference>
<dbReference type="PROSITE" id="PS50005">
    <property type="entry name" value="TPR"/>
    <property type="match status" value="1"/>
</dbReference>
<dbReference type="SMART" id="SM00530">
    <property type="entry name" value="HTH_XRE"/>
    <property type="match status" value="1"/>
</dbReference>
<dbReference type="GO" id="GO:0003677">
    <property type="term" value="F:DNA binding"/>
    <property type="evidence" value="ECO:0007669"/>
    <property type="project" value="InterPro"/>
</dbReference>
<dbReference type="eggNOG" id="COG0457">
    <property type="taxonomic scope" value="Bacteria"/>
</dbReference>
<dbReference type="InParanoid" id="D1C7U0"/>
<dbReference type="SUPFAM" id="SSF48452">
    <property type="entry name" value="TPR-like"/>
    <property type="match status" value="2"/>
</dbReference>
<protein>
    <submittedName>
        <fullName evidence="3">Transcriptional regulator, XRE family</fullName>
    </submittedName>
</protein>
<dbReference type="Gene3D" id="1.25.40.10">
    <property type="entry name" value="Tetratricopeptide repeat domain"/>
    <property type="match status" value="1"/>
</dbReference>
<evidence type="ECO:0000256" key="1">
    <source>
        <dbReference type="PROSITE-ProRule" id="PRU00339"/>
    </source>
</evidence>
<gene>
    <name evidence="3" type="ordered locus">Sthe_0485</name>
</gene>
<reference evidence="3 4" key="2">
    <citation type="journal article" date="2010" name="Stand. Genomic Sci.">
        <title>Complete genome sequence of Desulfohalobium retbaense type strain (HR(100)).</title>
        <authorList>
            <person name="Spring S."/>
            <person name="Nolan M."/>
            <person name="Lapidus A."/>
            <person name="Glavina Del Rio T."/>
            <person name="Copeland A."/>
            <person name="Tice H."/>
            <person name="Cheng J.F."/>
            <person name="Lucas S."/>
            <person name="Land M."/>
            <person name="Chen F."/>
            <person name="Bruce D."/>
            <person name="Goodwin L."/>
            <person name="Pitluck S."/>
            <person name="Ivanova N."/>
            <person name="Mavromatis K."/>
            <person name="Mikhailova N."/>
            <person name="Pati A."/>
            <person name="Chen A."/>
            <person name="Palaniappan K."/>
            <person name="Hauser L."/>
            <person name="Chang Y.J."/>
            <person name="Jeffries C.D."/>
            <person name="Munk C."/>
            <person name="Kiss H."/>
            <person name="Chain P."/>
            <person name="Han C."/>
            <person name="Brettin T."/>
            <person name="Detter J.C."/>
            <person name="Schuler E."/>
            <person name="Goker M."/>
            <person name="Rohde M."/>
            <person name="Bristow J."/>
            <person name="Eisen J.A."/>
            <person name="Markowitz V."/>
            <person name="Hugenholtz P."/>
            <person name="Kyrpides N.C."/>
            <person name="Klenk H.P."/>
        </authorList>
    </citation>
    <scope>NUCLEOTIDE SEQUENCE [LARGE SCALE GENOMIC DNA]</scope>
    <source>
        <strain evidence="4">ATCC 49802 / DSM 20745 / S 6022</strain>
    </source>
</reference>
<feature type="repeat" description="TPR" evidence="1">
    <location>
        <begin position="687"/>
        <end position="720"/>
    </location>
</feature>
<dbReference type="FunCoup" id="D1C7U0">
    <property type="interactions" value="6"/>
</dbReference>
<dbReference type="eggNOG" id="COG3903">
    <property type="taxonomic scope" value="Bacteria"/>
</dbReference>
<dbReference type="Gene3D" id="1.10.260.40">
    <property type="entry name" value="lambda repressor-like DNA-binding domains"/>
    <property type="match status" value="1"/>
</dbReference>
<dbReference type="KEGG" id="sti:Sthe_0485"/>
<dbReference type="InterPro" id="IPR010982">
    <property type="entry name" value="Lambda_DNA-bd_dom_sf"/>
</dbReference>
<dbReference type="InterPro" id="IPR001387">
    <property type="entry name" value="Cro/C1-type_HTH"/>
</dbReference>
<dbReference type="InterPro" id="IPR011990">
    <property type="entry name" value="TPR-like_helical_dom_sf"/>
</dbReference>
<evidence type="ECO:0000313" key="4">
    <source>
        <dbReference type="Proteomes" id="UP000002027"/>
    </source>
</evidence>
<dbReference type="AlphaFoldDB" id="D1C7U0"/>
<reference evidence="4" key="1">
    <citation type="submission" date="2009-11" db="EMBL/GenBank/DDBJ databases">
        <title>The complete chromosome 1 of Sphaerobacter thermophilus DSM 20745.</title>
        <authorList>
            <person name="Lucas S."/>
            <person name="Copeland A."/>
            <person name="Lapidus A."/>
            <person name="Glavina del Rio T."/>
            <person name="Dalin E."/>
            <person name="Tice H."/>
            <person name="Bruce D."/>
            <person name="Goodwin L."/>
            <person name="Pitluck S."/>
            <person name="Kyrpides N."/>
            <person name="Mavromatis K."/>
            <person name="Ivanova N."/>
            <person name="Mikhailova N."/>
            <person name="LaButti K.M."/>
            <person name="Clum A."/>
            <person name="Sun H.I."/>
            <person name="Brettin T."/>
            <person name="Detter J.C."/>
            <person name="Han C."/>
            <person name="Larimer F."/>
            <person name="Land M."/>
            <person name="Hauser L."/>
            <person name="Markowitz V."/>
            <person name="Cheng J.F."/>
            <person name="Hugenholtz P."/>
            <person name="Woyke T."/>
            <person name="Wu D."/>
            <person name="Steenblock K."/>
            <person name="Schneider S."/>
            <person name="Pukall R."/>
            <person name="Goeker M."/>
            <person name="Klenk H.P."/>
            <person name="Eisen J.A."/>
        </authorList>
    </citation>
    <scope>NUCLEOTIDE SEQUENCE [LARGE SCALE GENOMIC DNA]</scope>
    <source>
        <strain evidence="4">ATCC 49802 / DSM 20745 / S 6022</strain>
    </source>
</reference>
<keyword evidence="4" id="KW-1185">Reference proteome</keyword>
<dbReference type="eggNOG" id="COG1396">
    <property type="taxonomic scope" value="Bacteria"/>
</dbReference>
<dbReference type="SUPFAM" id="SSF47413">
    <property type="entry name" value="lambda repressor-like DNA-binding domains"/>
    <property type="match status" value="1"/>
</dbReference>
<accession>D1C7U0</accession>
<dbReference type="SUPFAM" id="SSF52540">
    <property type="entry name" value="P-loop containing nucleoside triphosphate hydrolases"/>
    <property type="match status" value="1"/>
</dbReference>
<dbReference type="Gene3D" id="3.40.50.300">
    <property type="entry name" value="P-loop containing nucleotide triphosphate hydrolases"/>
    <property type="match status" value="1"/>
</dbReference>
<dbReference type="Pfam" id="PF13424">
    <property type="entry name" value="TPR_12"/>
    <property type="match status" value="1"/>
</dbReference>
<dbReference type="SMART" id="SM00028">
    <property type="entry name" value="TPR"/>
    <property type="match status" value="5"/>
</dbReference>
<evidence type="ECO:0000313" key="3">
    <source>
        <dbReference type="EMBL" id="ACZ37923.1"/>
    </source>
</evidence>
<dbReference type="RefSeq" id="WP_012870970.1">
    <property type="nucleotide sequence ID" value="NC_013523.1"/>
</dbReference>
<name>D1C7U0_SPHTD</name>
<proteinExistence type="predicted"/>
<dbReference type="PANTHER" id="PTHR47691">
    <property type="entry name" value="REGULATOR-RELATED"/>
    <property type="match status" value="1"/>
</dbReference>
<dbReference type="Pfam" id="PF13181">
    <property type="entry name" value="TPR_8"/>
    <property type="match status" value="1"/>
</dbReference>
<dbReference type="PROSITE" id="PS50943">
    <property type="entry name" value="HTH_CROC1"/>
    <property type="match status" value="1"/>
</dbReference>
<evidence type="ECO:0000259" key="2">
    <source>
        <dbReference type="PROSITE" id="PS50943"/>
    </source>
</evidence>
<dbReference type="HOGENOM" id="CLU_004665_5_3_0"/>
<dbReference type="Pfam" id="PF13560">
    <property type="entry name" value="HTH_31"/>
    <property type="match status" value="1"/>
</dbReference>
<dbReference type="OrthoDB" id="149079at2"/>
<dbReference type="STRING" id="479434.Sthe_0485"/>
<dbReference type="Proteomes" id="UP000002027">
    <property type="component" value="Chromosome 1"/>
</dbReference>